<evidence type="ECO:0000313" key="3">
    <source>
        <dbReference type="Proteomes" id="UP001501410"/>
    </source>
</evidence>
<keyword evidence="1" id="KW-0812">Transmembrane</keyword>
<dbReference type="EMBL" id="BAABEZ010000022">
    <property type="protein sequence ID" value="GAA4455276.1"/>
    <property type="molecule type" value="Genomic_DNA"/>
</dbReference>
<dbReference type="Pfam" id="PF01066">
    <property type="entry name" value="CDP-OH_P_transf"/>
    <property type="match status" value="1"/>
</dbReference>
<keyword evidence="3" id="KW-1185">Reference proteome</keyword>
<keyword evidence="1" id="KW-0472">Membrane</keyword>
<dbReference type="InterPro" id="IPR043130">
    <property type="entry name" value="CDP-OH_PTrfase_TM_dom"/>
</dbReference>
<feature type="transmembrane region" description="Helical" evidence="1">
    <location>
        <begin position="126"/>
        <end position="144"/>
    </location>
</feature>
<feature type="transmembrane region" description="Helical" evidence="1">
    <location>
        <begin position="150"/>
        <end position="173"/>
    </location>
</feature>
<evidence type="ECO:0000313" key="2">
    <source>
        <dbReference type="EMBL" id="GAA4455276.1"/>
    </source>
</evidence>
<name>A0ABP8MUM4_9BACT</name>
<dbReference type="Proteomes" id="UP001501410">
    <property type="component" value="Unassembled WGS sequence"/>
</dbReference>
<dbReference type="InterPro" id="IPR000462">
    <property type="entry name" value="CDP-OH_P_trans"/>
</dbReference>
<dbReference type="RefSeq" id="WP_344825852.1">
    <property type="nucleotide sequence ID" value="NZ_BAABEZ010000022.1"/>
</dbReference>
<sequence length="203" mass="22420">MSLRNNIPLLLISSRLLAGFAILTLALTSPGCTGTIPAALLVYGFLSDVFDGVIARQLGISTQKLRRLDSSVDQIFFLCVAAAAYIRCTDFFKAHAAAIIVLLAFEALTYVVSFIKFRKEIATHSIGAKIWAALLCCALTQIMLSCSSGILFQLSIWVGMVTRLEIILIILCLRKWTNDVPTLYHAIRLRHNKAIKRHKLLNG</sequence>
<organism evidence="2 3">
    <name type="scientific">Rurimicrobium arvi</name>
    <dbReference type="NCBI Taxonomy" id="2049916"/>
    <lineage>
        <taxon>Bacteria</taxon>
        <taxon>Pseudomonadati</taxon>
        <taxon>Bacteroidota</taxon>
        <taxon>Chitinophagia</taxon>
        <taxon>Chitinophagales</taxon>
        <taxon>Chitinophagaceae</taxon>
        <taxon>Rurimicrobium</taxon>
    </lineage>
</organism>
<comment type="caution">
    <text evidence="2">The sequence shown here is derived from an EMBL/GenBank/DDBJ whole genome shotgun (WGS) entry which is preliminary data.</text>
</comment>
<evidence type="ECO:0008006" key="4">
    <source>
        <dbReference type="Google" id="ProtNLM"/>
    </source>
</evidence>
<feature type="transmembrane region" description="Helical" evidence="1">
    <location>
        <begin position="92"/>
        <end position="114"/>
    </location>
</feature>
<reference evidence="3" key="1">
    <citation type="journal article" date="2019" name="Int. J. Syst. Evol. Microbiol.">
        <title>The Global Catalogue of Microorganisms (GCM) 10K type strain sequencing project: providing services to taxonomists for standard genome sequencing and annotation.</title>
        <authorList>
            <consortium name="The Broad Institute Genomics Platform"/>
            <consortium name="The Broad Institute Genome Sequencing Center for Infectious Disease"/>
            <person name="Wu L."/>
            <person name="Ma J."/>
        </authorList>
    </citation>
    <scope>NUCLEOTIDE SEQUENCE [LARGE SCALE GENOMIC DNA]</scope>
    <source>
        <strain evidence="3">JCM 31921</strain>
    </source>
</reference>
<proteinExistence type="predicted"/>
<gene>
    <name evidence="2" type="ORF">GCM10023092_18640</name>
</gene>
<keyword evidence="1" id="KW-1133">Transmembrane helix</keyword>
<evidence type="ECO:0000256" key="1">
    <source>
        <dbReference type="SAM" id="Phobius"/>
    </source>
</evidence>
<accession>A0ABP8MUM4</accession>
<dbReference type="Gene3D" id="1.20.120.1760">
    <property type="match status" value="1"/>
</dbReference>
<protein>
    <recommendedName>
        <fullName evidence="4">CDP-diacylglycerol--glycerol-3-phosphate 3-phosphatidyltransferase</fullName>
    </recommendedName>
</protein>